<dbReference type="CDD" id="cd00051">
    <property type="entry name" value="EFh"/>
    <property type="match status" value="3"/>
</dbReference>
<sequence length="998" mass="112678">MSAETVWHEYTTDDGTPYYINSETQESQWDPPSDGLLSPARDIDEDRSESPAALTNNYMDDTVVSDNAIVADSFVDDTLDNISALQVDQLQIDQVDPSSGPSSPQSQALEELGWVKYSTESGDPYYYNLAEQQTQWTIPEDVLDKEAELIASGKYEQGPMTGESTVSRRHAKSITAVDNPAIEYDYDRARLSPASFSPGFNKSLNPNSASSFKASSRGQGKVSFANATANALGESNGGAMKASDLDISAYDNLDQTTLVEARKSINPITLSKIRKRFRAASYTYGGVNWDKVFGQFDTSGDGALDAEEFFLAVRAGLKIPPREVTDRDVEIILQALDMNGDGKIDLIEFAAFLQEEDPKSEDQQLKRSIVGLRPAAAKSDFSTSNLTHSALMMVGGATPSLEKAKLAKEELEMQRRAREIAEKKKRGASARGWHSAKMATKILNVMPLKDRLNPRLEPRGQRKANKTWTKAAHRLKIANAAQKMWKCTEVRHAAYEFLLLGNVDQSQFSEVMKSYQVAHKKNKASHVTPAIMESLRKKLKSYSYTTNGPDYVKLFNIFDNDRTGKVTFHRWLQVMRKTCKFPKYMLNDGDVLEVFQTIAGHDESEHPNRFIDQAHLLKFIKTDVPAALSMSSQNNGKVSQAEVLMYVIDKAKKRLRQSAVNAKVTDWNTMFRLYDSDGSGGLDFNEFSRIFRVDLKLTKKELSDDELRLVFDFIDDDLNKTISAVEFSRFLHSGETERRFPVQGDDTLLLTSEMSGDIHRSHERQKVGGMGAHHVVAAKEDKARREHVKGVVEKIRKRARAYCYSTHGQDFGIVFGNFDKSHDAYISPDEFRVGARKIFKIPPLELTDKELLDVFKIIATNQNKKSQNQEEENEWIGKESFCSFMGKEDSATDEYAAAWEHTDEEKKRKRIFQSFAQKVKARAYASHRSGQDLEQVFRMFDQDSSGTLTYNELNASIRRFLHIPEEEISRRDIMVIFKLLDKDRNGEVSIEEFLEALS</sequence>
<dbReference type="PROSITE" id="PS50222">
    <property type="entry name" value="EF_HAND_2"/>
    <property type="match status" value="7"/>
</dbReference>
<dbReference type="PROSITE" id="PS01159">
    <property type="entry name" value="WW_DOMAIN_1"/>
    <property type="match status" value="2"/>
</dbReference>
<evidence type="ECO:0000256" key="2">
    <source>
        <dbReference type="SAM" id="MobiDB-lite"/>
    </source>
</evidence>
<dbReference type="Pfam" id="PF00397">
    <property type="entry name" value="WW"/>
    <property type="match status" value="2"/>
</dbReference>
<evidence type="ECO:0000313" key="5">
    <source>
        <dbReference type="EMBL" id="GMI14049.1"/>
    </source>
</evidence>
<accession>A0A9W7FK54</accession>
<dbReference type="CDD" id="cd00201">
    <property type="entry name" value="WW"/>
    <property type="match status" value="2"/>
</dbReference>
<reference evidence="6" key="1">
    <citation type="journal article" date="2023" name="Commun. Biol.">
        <title>Genome analysis of Parmales, the sister group of diatoms, reveals the evolutionary specialization of diatoms from phago-mixotrophs to photoautotrophs.</title>
        <authorList>
            <person name="Ban H."/>
            <person name="Sato S."/>
            <person name="Yoshikawa S."/>
            <person name="Yamada K."/>
            <person name="Nakamura Y."/>
            <person name="Ichinomiya M."/>
            <person name="Sato N."/>
            <person name="Blanc-Mathieu R."/>
            <person name="Endo H."/>
            <person name="Kuwata A."/>
            <person name="Ogata H."/>
        </authorList>
    </citation>
    <scope>NUCLEOTIDE SEQUENCE [LARGE SCALE GENOMIC DNA]</scope>
    <source>
        <strain evidence="6">NIES 3699</strain>
    </source>
</reference>
<dbReference type="GO" id="GO:0005509">
    <property type="term" value="F:calcium ion binding"/>
    <property type="evidence" value="ECO:0007669"/>
    <property type="project" value="InterPro"/>
</dbReference>
<feature type="domain" description="EF-hand" evidence="4">
    <location>
        <begin position="662"/>
        <end position="697"/>
    </location>
</feature>
<dbReference type="InterPro" id="IPR002048">
    <property type="entry name" value="EF_hand_dom"/>
</dbReference>
<feature type="compositionally biased region" description="Polar residues" evidence="2">
    <location>
        <begin position="19"/>
        <end position="30"/>
    </location>
</feature>
<evidence type="ECO:0000259" key="3">
    <source>
        <dbReference type="PROSITE" id="PS50020"/>
    </source>
</evidence>
<dbReference type="Gene3D" id="1.10.238.10">
    <property type="entry name" value="EF-hand"/>
    <property type="match status" value="4"/>
</dbReference>
<feature type="domain" description="EF-hand" evidence="4">
    <location>
        <begin position="702"/>
        <end position="737"/>
    </location>
</feature>
<keyword evidence="6" id="KW-1185">Reference proteome</keyword>
<dbReference type="InterPro" id="IPR011992">
    <property type="entry name" value="EF-hand-dom_pair"/>
</dbReference>
<dbReference type="InterPro" id="IPR018247">
    <property type="entry name" value="EF_Hand_1_Ca_BS"/>
</dbReference>
<feature type="region of interest" description="Disordered" evidence="2">
    <location>
        <begin position="1"/>
        <end position="57"/>
    </location>
</feature>
<dbReference type="SMART" id="SM00456">
    <property type="entry name" value="WW"/>
    <property type="match status" value="2"/>
</dbReference>
<dbReference type="Proteomes" id="UP001165160">
    <property type="component" value="Unassembled WGS sequence"/>
</dbReference>
<dbReference type="InterPro" id="IPR036020">
    <property type="entry name" value="WW_dom_sf"/>
</dbReference>
<gene>
    <name evidence="5" type="ORF">TrVE_jg2943</name>
</gene>
<evidence type="ECO:0000256" key="1">
    <source>
        <dbReference type="ARBA" id="ARBA00022837"/>
    </source>
</evidence>
<feature type="domain" description="EF-hand" evidence="4">
    <location>
        <begin position="968"/>
        <end position="998"/>
    </location>
</feature>
<dbReference type="SUPFAM" id="SSF51045">
    <property type="entry name" value="WW domain"/>
    <property type="match status" value="2"/>
</dbReference>
<dbReference type="SUPFAM" id="SSF47473">
    <property type="entry name" value="EF-hand"/>
    <property type="match status" value="2"/>
</dbReference>
<feature type="domain" description="WW" evidence="3">
    <location>
        <begin position="1"/>
        <end position="34"/>
    </location>
</feature>
<comment type="caution">
    <text evidence="5">The sequence shown here is derived from an EMBL/GenBank/DDBJ whole genome shotgun (WGS) entry which is preliminary data.</text>
</comment>
<dbReference type="InterPro" id="IPR001202">
    <property type="entry name" value="WW_dom"/>
</dbReference>
<feature type="domain" description="EF-hand" evidence="4">
    <location>
        <begin position="324"/>
        <end position="359"/>
    </location>
</feature>
<feature type="compositionally biased region" description="Basic and acidic residues" evidence="2">
    <location>
        <begin position="1"/>
        <end position="11"/>
    </location>
</feature>
<keyword evidence="1" id="KW-0106">Calcium</keyword>
<name>A0A9W7FK54_9STRA</name>
<dbReference type="PROSITE" id="PS50020">
    <property type="entry name" value="WW_DOMAIN_2"/>
    <property type="match status" value="2"/>
</dbReference>
<dbReference type="PANTHER" id="PTHR23064">
    <property type="entry name" value="TROPONIN"/>
    <property type="match status" value="1"/>
</dbReference>
<evidence type="ECO:0008006" key="7">
    <source>
        <dbReference type="Google" id="ProtNLM"/>
    </source>
</evidence>
<feature type="domain" description="EF-hand" evidence="4">
    <location>
        <begin position="546"/>
        <end position="581"/>
    </location>
</feature>
<dbReference type="InterPro" id="IPR052591">
    <property type="entry name" value="CML21-like"/>
</dbReference>
<evidence type="ECO:0000313" key="6">
    <source>
        <dbReference type="Proteomes" id="UP001165160"/>
    </source>
</evidence>
<dbReference type="Pfam" id="PF13499">
    <property type="entry name" value="EF-hand_7"/>
    <property type="match status" value="3"/>
</dbReference>
<feature type="domain" description="EF-hand" evidence="4">
    <location>
        <begin position="289"/>
        <end position="319"/>
    </location>
</feature>
<feature type="domain" description="EF-hand" evidence="4">
    <location>
        <begin position="928"/>
        <end position="963"/>
    </location>
</feature>
<dbReference type="EMBL" id="BRXX01000488">
    <property type="protein sequence ID" value="GMI14049.1"/>
    <property type="molecule type" value="Genomic_DNA"/>
</dbReference>
<feature type="domain" description="WW" evidence="3">
    <location>
        <begin position="113"/>
        <end position="141"/>
    </location>
</feature>
<dbReference type="Gene3D" id="2.20.70.10">
    <property type="match status" value="2"/>
</dbReference>
<evidence type="ECO:0000259" key="4">
    <source>
        <dbReference type="PROSITE" id="PS50222"/>
    </source>
</evidence>
<protein>
    <recommendedName>
        <fullName evidence="7">Calmodulin</fullName>
    </recommendedName>
</protein>
<proteinExistence type="predicted"/>
<organism evidence="5 6">
    <name type="scientific">Triparma verrucosa</name>
    <dbReference type="NCBI Taxonomy" id="1606542"/>
    <lineage>
        <taxon>Eukaryota</taxon>
        <taxon>Sar</taxon>
        <taxon>Stramenopiles</taxon>
        <taxon>Ochrophyta</taxon>
        <taxon>Bolidophyceae</taxon>
        <taxon>Parmales</taxon>
        <taxon>Triparmaceae</taxon>
        <taxon>Triparma</taxon>
    </lineage>
</organism>
<dbReference type="SMART" id="SM00054">
    <property type="entry name" value="EFh"/>
    <property type="match status" value="8"/>
</dbReference>
<dbReference type="PROSITE" id="PS00018">
    <property type="entry name" value="EF_HAND_1"/>
    <property type="match status" value="4"/>
</dbReference>
<dbReference type="AlphaFoldDB" id="A0A9W7FK54"/>